<proteinExistence type="predicted"/>
<name>A0A0F9SNP6_9ZZZZ</name>
<gene>
    <name evidence="1" type="ORF">LCGC14_0752310</name>
</gene>
<sequence length="85" mass="10198">MGEKDASPNRQFHYATQMLNQTYELRMIEHTNYVRGEVVRNKPQVREHEYRKFLAKCADHAFVVGDYEIQHKLIKELELIANSYR</sequence>
<evidence type="ECO:0000313" key="1">
    <source>
        <dbReference type="EMBL" id="KKN38536.1"/>
    </source>
</evidence>
<dbReference type="AlphaFoldDB" id="A0A0F9SNP6"/>
<protein>
    <submittedName>
        <fullName evidence="1">Uncharacterized protein</fullName>
    </submittedName>
</protein>
<dbReference type="EMBL" id="LAZR01001821">
    <property type="protein sequence ID" value="KKN38536.1"/>
    <property type="molecule type" value="Genomic_DNA"/>
</dbReference>
<accession>A0A0F9SNP6</accession>
<organism evidence="1">
    <name type="scientific">marine sediment metagenome</name>
    <dbReference type="NCBI Taxonomy" id="412755"/>
    <lineage>
        <taxon>unclassified sequences</taxon>
        <taxon>metagenomes</taxon>
        <taxon>ecological metagenomes</taxon>
    </lineage>
</organism>
<comment type="caution">
    <text evidence="1">The sequence shown here is derived from an EMBL/GenBank/DDBJ whole genome shotgun (WGS) entry which is preliminary data.</text>
</comment>
<reference evidence="1" key="1">
    <citation type="journal article" date="2015" name="Nature">
        <title>Complex archaea that bridge the gap between prokaryotes and eukaryotes.</title>
        <authorList>
            <person name="Spang A."/>
            <person name="Saw J.H."/>
            <person name="Jorgensen S.L."/>
            <person name="Zaremba-Niedzwiedzka K."/>
            <person name="Martijn J."/>
            <person name="Lind A.E."/>
            <person name="van Eijk R."/>
            <person name="Schleper C."/>
            <person name="Guy L."/>
            <person name="Ettema T.J."/>
        </authorList>
    </citation>
    <scope>NUCLEOTIDE SEQUENCE</scope>
</reference>